<evidence type="ECO:0000256" key="1">
    <source>
        <dbReference type="SAM" id="Phobius"/>
    </source>
</evidence>
<reference evidence="3 4" key="1">
    <citation type="submission" date="2019-07" db="EMBL/GenBank/DDBJ databases">
        <title>Whole genome shotgun sequence of Chitinophaga cymbidii NBRC 109752.</title>
        <authorList>
            <person name="Hosoyama A."/>
            <person name="Uohara A."/>
            <person name="Ohji S."/>
            <person name="Ichikawa N."/>
        </authorList>
    </citation>
    <scope>NUCLEOTIDE SEQUENCE [LARGE SCALE GENOMIC DNA]</scope>
    <source>
        <strain evidence="3 4">NBRC 109752</strain>
    </source>
</reference>
<accession>A0A512RGA0</accession>
<dbReference type="Pfam" id="PF13239">
    <property type="entry name" value="2TM"/>
    <property type="match status" value="1"/>
</dbReference>
<keyword evidence="4" id="KW-1185">Reference proteome</keyword>
<dbReference type="Proteomes" id="UP000321436">
    <property type="component" value="Unassembled WGS sequence"/>
</dbReference>
<feature type="domain" description="2TM" evidence="2">
    <location>
        <begin position="16"/>
        <end position="90"/>
    </location>
</feature>
<dbReference type="RefSeq" id="WP_146858282.1">
    <property type="nucleotide sequence ID" value="NZ_BKAU01000001.1"/>
</dbReference>
<gene>
    <name evidence="3" type="ORF">CCY01nite_09380</name>
</gene>
<evidence type="ECO:0000259" key="2">
    <source>
        <dbReference type="Pfam" id="PF13239"/>
    </source>
</evidence>
<comment type="caution">
    <text evidence="3">The sequence shown here is derived from an EMBL/GenBank/DDBJ whole genome shotgun (WGS) entry which is preliminary data.</text>
</comment>
<keyword evidence="1" id="KW-0812">Transmembrane</keyword>
<feature type="transmembrane region" description="Helical" evidence="1">
    <location>
        <begin position="52"/>
        <end position="70"/>
    </location>
</feature>
<dbReference type="OrthoDB" id="8965954at2"/>
<evidence type="ECO:0000313" key="4">
    <source>
        <dbReference type="Proteomes" id="UP000321436"/>
    </source>
</evidence>
<keyword evidence="1" id="KW-1133">Transmembrane helix</keyword>
<keyword evidence="1" id="KW-0472">Membrane</keyword>
<name>A0A512RGA0_9BACT</name>
<organism evidence="3 4">
    <name type="scientific">Chitinophaga cymbidii</name>
    <dbReference type="NCBI Taxonomy" id="1096750"/>
    <lineage>
        <taxon>Bacteria</taxon>
        <taxon>Pseudomonadati</taxon>
        <taxon>Bacteroidota</taxon>
        <taxon>Chitinophagia</taxon>
        <taxon>Chitinophagales</taxon>
        <taxon>Chitinophagaceae</taxon>
        <taxon>Chitinophaga</taxon>
    </lineage>
</organism>
<sequence length="94" mass="11154">METNQEKDERLWRIAKARAGFRNHLMTYLIINGALWIIWLLTGAHGDVPWPLWPMFGWGLGLAFQYYGAFHKDPYGDTIREYEKLQQEKERQGL</sequence>
<dbReference type="AlphaFoldDB" id="A0A512RGA0"/>
<dbReference type="EMBL" id="BKAU01000001">
    <property type="protein sequence ID" value="GEP94678.1"/>
    <property type="molecule type" value="Genomic_DNA"/>
</dbReference>
<protein>
    <recommendedName>
        <fullName evidence="2">2TM domain-containing protein</fullName>
    </recommendedName>
</protein>
<feature type="transmembrane region" description="Helical" evidence="1">
    <location>
        <begin position="21"/>
        <end position="40"/>
    </location>
</feature>
<evidence type="ECO:0000313" key="3">
    <source>
        <dbReference type="EMBL" id="GEP94678.1"/>
    </source>
</evidence>
<proteinExistence type="predicted"/>
<dbReference type="InterPro" id="IPR025698">
    <property type="entry name" value="2TM_dom"/>
</dbReference>